<feature type="transmembrane region" description="Helical" evidence="1">
    <location>
        <begin position="15"/>
        <end position="45"/>
    </location>
</feature>
<dbReference type="EMBL" id="BATM01000016">
    <property type="protein sequence ID" value="GAD79489.1"/>
    <property type="molecule type" value="Genomic_DNA"/>
</dbReference>
<keyword evidence="1" id="KW-0472">Membrane</keyword>
<dbReference type="eggNOG" id="COG4129">
    <property type="taxonomic scope" value="Bacteria"/>
</dbReference>
<feature type="transmembrane region" description="Helical" evidence="1">
    <location>
        <begin position="110"/>
        <end position="126"/>
    </location>
</feature>
<feature type="transmembrane region" description="Helical" evidence="1">
    <location>
        <begin position="57"/>
        <end position="75"/>
    </location>
</feature>
<name>U3CDZ8_9VIBR</name>
<evidence type="ECO:0008006" key="4">
    <source>
        <dbReference type="Google" id="ProtNLM"/>
    </source>
</evidence>
<dbReference type="RefSeq" id="WP_021713198.1">
    <property type="nucleotide sequence ID" value="NZ_BATM01000016.1"/>
</dbReference>
<feature type="transmembrane region" description="Helical" evidence="1">
    <location>
        <begin position="178"/>
        <end position="211"/>
    </location>
</feature>
<keyword evidence="1" id="KW-0812">Transmembrane</keyword>
<sequence>MSNIIRGDIKWSEVIWMVSIVSLGMLLQLWLQLDIAAYLALYPVMAATKLNDYSMQGILKAFLPILLVACVALLVDQLFGSHPFVVWGISLWVFDCARRWADTPAKLGQIYIPLLNWFLVIVFAQHAPIPMTHWVRDIAVSMVTTIAVVRFVMLFMSPPKASSPPPMQARKVTYQQRLIYVVMLGLGLAFLMMVNLIAATFCMMPVIIAAAQSEKAIYQMIVKTCLHAHVGGCALAMVFVALLAGEHVHNLVYIIGLTLLVLLIAVWISGSRAGVKALHTEAMLGTMLPLQLYVSATDLGLQDTYFRGELMLMVLALLVVSQGIIYGKSNSLVNHGH</sequence>
<evidence type="ECO:0000313" key="2">
    <source>
        <dbReference type="EMBL" id="GAD79489.1"/>
    </source>
</evidence>
<protein>
    <recommendedName>
        <fullName evidence="4">DUF2955 domain-containing protein</fullName>
    </recommendedName>
</protein>
<feature type="transmembrane region" description="Helical" evidence="1">
    <location>
        <begin position="310"/>
        <end position="327"/>
    </location>
</feature>
<accession>U3CDZ8</accession>
<dbReference type="STRING" id="1219080.VEZ01S_16_00380"/>
<feature type="transmembrane region" description="Helical" evidence="1">
    <location>
        <begin position="217"/>
        <end position="244"/>
    </location>
</feature>
<dbReference type="InterPro" id="IPR022604">
    <property type="entry name" value="DUF2955"/>
</dbReference>
<organism evidence="2 3">
    <name type="scientific">Vibrio ezurae NBRC 102218</name>
    <dbReference type="NCBI Taxonomy" id="1219080"/>
    <lineage>
        <taxon>Bacteria</taxon>
        <taxon>Pseudomonadati</taxon>
        <taxon>Pseudomonadota</taxon>
        <taxon>Gammaproteobacteria</taxon>
        <taxon>Vibrionales</taxon>
        <taxon>Vibrionaceae</taxon>
        <taxon>Vibrio</taxon>
    </lineage>
</organism>
<keyword evidence="1" id="KW-1133">Transmembrane helix</keyword>
<feature type="transmembrane region" description="Helical" evidence="1">
    <location>
        <begin position="251"/>
        <end position="270"/>
    </location>
</feature>
<gene>
    <name evidence="2" type="ORF">VEZ01S_16_00380</name>
</gene>
<proteinExistence type="predicted"/>
<dbReference type="AlphaFoldDB" id="U3CDZ8"/>
<reference evidence="2 3" key="1">
    <citation type="submission" date="2013-09" db="EMBL/GenBank/DDBJ databases">
        <title>Whole genome shotgun sequence of Vibrio ezurae NBRC 102218.</title>
        <authorList>
            <person name="Yoshida I."/>
            <person name="Hosoyama A."/>
            <person name="Numata M."/>
            <person name="Hashimoto M."/>
            <person name="Hosoyama Y."/>
            <person name="Tsuchikane K."/>
            <person name="Noguchi M."/>
            <person name="Hirakata S."/>
            <person name="Ichikawa N."/>
            <person name="Ohji S."/>
            <person name="Yamazoe A."/>
            <person name="Fujita N."/>
        </authorList>
    </citation>
    <scope>NUCLEOTIDE SEQUENCE [LARGE SCALE GENOMIC DNA]</scope>
    <source>
        <strain evidence="2 3">NBRC 102218</strain>
    </source>
</reference>
<feature type="transmembrane region" description="Helical" evidence="1">
    <location>
        <begin position="138"/>
        <end position="157"/>
    </location>
</feature>
<evidence type="ECO:0000256" key="1">
    <source>
        <dbReference type="SAM" id="Phobius"/>
    </source>
</evidence>
<dbReference type="Proteomes" id="UP000016562">
    <property type="component" value="Unassembled WGS sequence"/>
</dbReference>
<evidence type="ECO:0000313" key="3">
    <source>
        <dbReference type="Proteomes" id="UP000016562"/>
    </source>
</evidence>
<keyword evidence="3" id="KW-1185">Reference proteome</keyword>
<dbReference type="OrthoDB" id="6253879at2"/>
<dbReference type="Pfam" id="PF11168">
    <property type="entry name" value="DUF2955"/>
    <property type="match status" value="1"/>
</dbReference>
<comment type="caution">
    <text evidence="2">The sequence shown here is derived from an EMBL/GenBank/DDBJ whole genome shotgun (WGS) entry which is preliminary data.</text>
</comment>